<dbReference type="SUPFAM" id="SSF55307">
    <property type="entry name" value="Tubulin C-terminal domain-like"/>
    <property type="match status" value="1"/>
</dbReference>
<evidence type="ECO:0000259" key="6">
    <source>
        <dbReference type="SMART" id="SM00865"/>
    </source>
</evidence>
<dbReference type="Proteomes" id="UP000820818">
    <property type="component" value="Unassembled WGS sequence"/>
</dbReference>
<dbReference type="InterPro" id="IPR036525">
    <property type="entry name" value="Tubulin/FtsZ_GTPase_sf"/>
</dbReference>
<dbReference type="InterPro" id="IPR008280">
    <property type="entry name" value="Tub_FtsZ_C"/>
</dbReference>
<feature type="domain" description="Tubulin/FtsZ 2-layer sandwich" evidence="6">
    <location>
        <begin position="206"/>
        <end position="325"/>
    </location>
</feature>
<dbReference type="Gene3D" id="3.30.1330.20">
    <property type="entry name" value="Tubulin/FtsZ, C-terminal domain"/>
    <property type="match status" value="1"/>
</dbReference>
<dbReference type="PROSITE" id="PS01135">
    <property type="entry name" value="FTSZ_2"/>
    <property type="match status" value="1"/>
</dbReference>
<dbReference type="GO" id="GO:0003924">
    <property type="term" value="F:GTPase activity"/>
    <property type="evidence" value="ECO:0007669"/>
    <property type="project" value="InterPro"/>
</dbReference>
<evidence type="ECO:0000259" key="5">
    <source>
        <dbReference type="SMART" id="SM00864"/>
    </source>
</evidence>
<dbReference type="NCBIfam" id="TIGR00065">
    <property type="entry name" value="ftsZ"/>
    <property type="match status" value="1"/>
</dbReference>
<sequence length="516" mass="55837">MEFDLPKGDTSIIKVVGVGGGGSNAVNHMFDSGIKGVDFIVCNTDRQALDISPVPLKVQLGPSLTEGRGAGAIPEIGRNSAVEIIDEIRDFLSNNTKMVFVTAGMGGGTGTGAAPVIAKVAKEMNILTVGIVTVPFAFEGRRRRQQAEEGLEEMRQSVDTLLVINNERLREVGGNMSLASAFAMADNVLSTAAKGIADVITSTGAINVDFNDVNTVMRNSGVAIMGSASAEGEGRAMNAVQEALNSPLLNDNNIEGATYILLNITYGDLEVTMDEIGEITDFIQEEAGSTADIIWGHGYDPSLGNKLCITLVATGFNSSPVTGFEKAPARTVRPLEEEAKNEIKAPLTAPTQQIESEPFMKAQPEAIVEAAPVNEAPVEKTQTINFDWEIAEEPKMVAPTVVAPKQEAPQIIRHELEDEVEAKNSLESIHQTARTPLSADEMHRRNQDRMERLAQYNNKLKKAEGLKELEDEPAFARRNIHLENIKKSDEQRVSRFGLSDNDGLRTNNSFLHDNVD</sequence>
<comment type="similarity">
    <text evidence="1">Belongs to the FtsZ family.</text>
</comment>
<dbReference type="CDD" id="cd02201">
    <property type="entry name" value="FtsZ_type1"/>
    <property type="match status" value="1"/>
</dbReference>
<dbReference type="InterPro" id="IPR003008">
    <property type="entry name" value="Tubulin_FtsZ_GTPase"/>
</dbReference>
<dbReference type="Pfam" id="PF12327">
    <property type="entry name" value="FtsZ_C"/>
    <property type="match status" value="1"/>
</dbReference>
<dbReference type="AlphaFoldDB" id="A0AAD5KT08"/>
<keyword evidence="3" id="KW-0342">GTP-binding</keyword>
<dbReference type="SMART" id="SM00865">
    <property type="entry name" value="Tubulin_C"/>
    <property type="match status" value="1"/>
</dbReference>
<dbReference type="PANTHER" id="PTHR30314:SF3">
    <property type="entry name" value="MITOCHONDRIAL DIVISION PROTEIN FSZA"/>
    <property type="match status" value="1"/>
</dbReference>
<dbReference type="InterPro" id="IPR045061">
    <property type="entry name" value="FtsZ/CetZ"/>
</dbReference>
<reference evidence="7" key="1">
    <citation type="submission" date="2022-05" db="EMBL/GenBank/DDBJ databases">
        <title>A multi-omics perspective on studying reproductive biology in Daphnia sinensis.</title>
        <authorList>
            <person name="Jia J."/>
        </authorList>
    </citation>
    <scope>NUCLEOTIDE SEQUENCE</scope>
    <source>
        <strain evidence="7">WSL</strain>
    </source>
</reference>
<keyword evidence="8" id="KW-1185">Reference proteome</keyword>
<dbReference type="PANTHER" id="PTHR30314">
    <property type="entry name" value="CELL DIVISION PROTEIN FTSZ-RELATED"/>
    <property type="match status" value="1"/>
</dbReference>
<dbReference type="InterPro" id="IPR020805">
    <property type="entry name" value="Cell_div_FtsZ_CS"/>
</dbReference>
<evidence type="ECO:0000256" key="1">
    <source>
        <dbReference type="ARBA" id="ARBA00009690"/>
    </source>
</evidence>
<dbReference type="Gene3D" id="3.40.50.1440">
    <property type="entry name" value="Tubulin/FtsZ, GTPase domain"/>
    <property type="match status" value="1"/>
</dbReference>
<evidence type="ECO:0000256" key="2">
    <source>
        <dbReference type="ARBA" id="ARBA00022741"/>
    </source>
</evidence>
<keyword evidence="7" id="KW-0132">Cell division</keyword>
<feature type="compositionally biased region" description="Polar residues" evidence="4">
    <location>
        <begin position="504"/>
        <end position="516"/>
    </location>
</feature>
<keyword evidence="2" id="KW-0547">Nucleotide-binding</keyword>
<proteinExistence type="inferred from homology"/>
<dbReference type="GO" id="GO:0005525">
    <property type="term" value="F:GTP binding"/>
    <property type="evidence" value="ECO:0007669"/>
    <property type="project" value="UniProtKB-KW"/>
</dbReference>
<organism evidence="7 8">
    <name type="scientific">Daphnia sinensis</name>
    <dbReference type="NCBI Taxonomy" id="1820382"/>
    <lineage>
        <taxon>Eukaryota</taxon>
        <taxon>Metazoa</taxon>
        <taxon>Ecdysozoa</taxon>
        <taxon>Arthropoda</taxon>
        <taxon>Crustacea</taxon>
        <taxon>Branchiopoda</taxon>
        <taxon>Diplostraca</taxon>
        <taxon>Cladocera</taxon>
        <taxon>Anomopoda</taxon>
        <taxon>Daphniidae</taxon>
        <taxon>Daphnia</taxon>
        <taxon>Daphnia similis group</taxon>
    </lineage>
</organism>
<dbReference type="GO" id="GO:0051301">
    <property type="term" value="P:cell division"/>
    <property type="evidence" value="ECO:0007669"/>
    <property type="project" value="UniProtKB-KW"/>
</dbReference>
<dbReference type="HAMAP" id="MF_00909">
    <property type="entry name" value="FtsZ"/>
    <property type="match status" value="1"/>
</dbReference>
<dbReference type="GO" id="GO:0005737">
    <property type="term" value="C:cytoplasm"/>
    <property type="evidence" value="ECO:0007669"/>
    <property type="project" value="TreeGrafter"/>
</dbReference>
<dbReference type="Pfam" id="PF00091">
    <property type="entry name" value="Tubulin"/>
    <property type="match status" value="1"/>
</dbReference>
<evidence type="ECO:0000313" key="8">
    <source>
        <dbReference type="Proteomes" id="UP000820818"/>
    </source>
</evidence>
<feature type="region of interest" description="Disordered" evidence="4">
    <location>
        <begin position="497"/>
        <end position="516"/>
    </location>
</feature>
<accession>A0AAD5KT08</accession>
<evidence type="ECO:0000256" key="3">
    <source>
        <dbReference type="ARBA" id="ARBA00023134"/>
    </source>
</evidence>
<keyword evidence="7" id="KW-0131">Cell cycle</keyword>
<name>A0AAD5KT08_9CRUS</name>
<dbReference type="PRINTS" id="PR00423">
    <property type="entry name" value="CELLDVISFTSZ"/>
</dbReference>
<dbReference type="SMART" id="SM00864">
    <property type="entry name" value="Tubulin"/>
    <property type="match status" value="1"/>
</dbReference>
<feature type="domain" description="Tubulin/FtsZ GTPase" evidence="5">
    <location>
        <begin position="12"/>
        <end position="204"/>
    </location>
</feature>
<dbReference type="InterPro" id="IPR024757">
    <property type="entry name" value="FtsZ_C"/>
</dbReference>
<protein>
    <submittedName>
        <fullName evidence="7">Cell division protein FtsZ-like</fullName>
    </submittedName>
</protein>
<comment type="caution">
    <text evidence="7">The sequence shown here is derived from an EMBL/GenBank/DDBJ whole genome shotgun (WGS) entry which is preliminary data.</text>
</comment>
<dbReference type="GO" id="GO:0032153">
    <property type="term" value="C:cell division site"/>
    <property type="evidence" value="ECO:0007669"/>
    <property type="project" value="TreeGrafter"/>
</dbReference>
<evidence type="ECO:0000256" key="4">
    <source>
        <dbReference type="SAM" id="MobiDB-lite"/>
    </source>
</evidence>
<dbReference type="InterPro" id="IPR037103">
    <property type="entry name" value="Tubulin/FtsZ-like_C"/>
</dbReference>
<dbReference type="InterPro" id="IPR000158">
    <property type="entry name" value="Cell_div_FtsZ"/>
</dbReference>
<evidence type="ECO:0000313" key="7">
    <source>
        <dbReference type="EMBL" id="KAI9549700.1"/>
    </source>
</evidence>
<gene>
    <name evidence="7" type="ORF">GHT06_007147</name>
</gene>
<dbReference type="InterPro" id="IPR018316">
    <property type="entry name" value="Tubulin/FtsZ_2-layer-sand-dom"/>
</dbReference>
<dbReference type="EMBL" id="WJBH02000282">
    <property type="protein sequence ID" value="KAI9549700.1"/>
    <property type="molecule type" value="Genomic_DNA"/>
</dbReference>
<dbReference type="PROSITE" id="PS01134">
    <property type="entry name" value="FTSZ_1"/>
    <property type="match status" value="1"/>
</dbReference>
<dbReference type="SUPFAM" id="SSF52490">
    <property type="entry name" value="Tubulin nucleotide-binding domain-like"/>
    <property type="match status" value="1"/>
</dbReference>
<dbReference type="FunFam" id="3.40.50.1440:FF:000001">
    <property type="entry name" value="Cell division protein FtsZ"/>
    <property type="match status" value="1"/>
</dbReference>